<organism evidence="2">
    <name type="scientific">Picea glauca</name>
    <name type="common">White spruce</name>
    <name type="synonym">Pinus glauca</name>
    <dbReference type="NCBI Taxonomy" id="3330"/>
    <lineage>
        <taxon>Eukaryota</taxon>
        <taxon>Viridiplantae</taxon>
        <taxon>Streptophyta</taxon>
        <taxon>Embryophyta</taxon>
        <taxon>Tracheophyta</taxon>
        <taxon>Spermatophyta</taxon>
        <taxon>Pinopsida</taxon>
        <taxon>Pinidae</taxon>
        <taxon>Conifers I</taxon>
        <taxon>Pinales</taxon>
        <taxon>Pinaceae</taxon>
        <taxon>Picea</taxon>
    </lineage>
</organism>
<keyword evidence="2" id="KW-0496">Mitochondrion</keyword>
<comment type="caution">
    <text evidence="2">The sequence shown here is derived from an EMBL/GenBank/DDBJ whole genome shotgun (WGS) entry which is preliminary data.</text>
</comment>
<feature type="signal peptide" evidence="1">
    <location>
        <begin position="1"/>
        <end position="16"/>
    </location>
</feature>
<geneLocation type="mitochondrion" evidence="2"/>
<reference evidence="2" key="1">
    <citation type="journal article" date="2015" name="Genome Biol. Evol.">
        <title>Organellar Genomes of White Spruce (Picea glauca): Assembly and Annotation.</title>
        <authorList>
            <person name="Jackman S.D."/>
            <person name="Warren R.L."/>
            <person name="Gibb E.A."/>
            <person name="Vandervalk B.P."/>
            <person name="Mohamadi H."/>
            <person name="Chu J."/>
            <person name="Raymond A."/>
            <person name="Pleasance S."/>
            <person name="Coope R."/>
            <person name="Wildung M.R."/>
            <person name="Ritland C.E."/>
            <person name="Bousquet J."/>
            <person name="Jones S.J."/>
            <person name="Bohlmann J."/>
            <person name="Birol I."/>
        </authorList>
    </citation>
    <scope>NUCLEOTIDE SEQUENCE [LARGE SCALE GENOMIC DNA]</scope>
    <source>
        <tissue evidence="2">Flushing bud</tissue>
    </source>
</reference>
<dbReference type="AlphaFoldDB" id="A0A101M2L8"/>
<dbReference type="EMBL" id="LKAM01000002">
    <property type="protein sequence ID" value="KUM49783.1"/>
    <property type="molecule type" value="Genomic_DNA"/>
</dbReference>
<protein>
    <submittedName>
        <fullName evidence="2">Uncharacterized protein</fullName>
    </submittedName>
</protein>
<sequence length="55" mass="6152">MMQRLILNLILINVRTELNQAGRSCFMCEVYDRGICSWASMLLEPASAGLFTSAL</sequence>
<keyword evidence="1" id="KW-0732">Signal</keyword>
<evidence type="ECO:0000256" key="1">
    <source>
        <dbReference type="SAM" id="SignalP"/>
    </source>
</evidence>
<gene>
    <name evidence="2" type="ORF">ABT39_MTgene3010</name>
</gene>
<name>A0A101M2L8_PICGL</name>
<evidence type="ECO:0000313" key="2">
    <source>
        <dbReference type="EMBL" id="KUM49783.1"/>
    </source>
</evidence>
<accession>A0A101M2L8</accession>
<proteinExistence type="predicted"/>
<feature type="chain" id="PRO_5007100228" evidence="1">
    <location>
        <begin position="17"/>
        <end position="55"/>
    </location>
</feature>